<keyword evidence="5" id="KW-1185">Reference proteome</keyword>
<evidence type="ECO:0000259" key="3">
    <source>
        <dbReference type="PROSITE" id="PS51459"/>
    </source>
</evidence>
<evidence type="ECO:0000313" key="4">
    <source>
        <dbReference type="EMBL" id="MBB6250087.1"/>
    </source>
</evidence>
<reference evidence="4 5" key="1">
    <citation type="submission" date="2020-08" db="EMBL/GenBank/DDBJ databases">
        <title>Genomic Encyclopedia of Type Strains, Phase IV (KMG-IV): sequencing the most valuable type-strain genomes for metagenomic binning, comparative biology and taxonomic classification.</title>
        <authorList>
            <person name="Goeker M."/>
        </authorList>
    </citation>
    <scope>NUCLEOTIDE SEQUENCE [LARGE SCALE GENOMIC DNA]</scope>
    <source>
        <strain evidence="4 5">DSM 22198</strain>
    </source>
</reference>
<evidence type="ECO:0000313" key="5">
    <source>
        <dbReference type="Proteomes" id="UP000539175"/>
    </source>
</evidence>
<dbReference type="InterPro" id="IPR003812">
    <property type="entry name" value="Fido"/>
</dbReference>
<protein>
    <submittedName>
        <fullName evidence="4">Fic family protein</fullName>
    </submittedName>
</protein>
<evidence type="ECO:0000256" key="1">
    <source>
        <dbReference type="PIRSR" id="PIRSR640198-1"/>
    </source>
</evidence>
<proteinExistence type="predicted"/>
<dbReference type="Proteomes" id="UP000539175">
    <property type="component" value="Unassembled WGS sequence"/>
</dbReference>
<dbReference type="PROSITE" id="PS51459">
    <property type="entry name" value="FIDO"/>
    <property type="match status" value="1"/>
</dbReference>
<dbReference type="AlphaFoldDB" id="A0A7X0AU06"/>
<keyword evidence="2" id="KW-0067">ATP-binding</keyword>
<organism evidence="4 5">
    <name type="scientific">Nitrospirillum iridis</name>
    <dbReference type="NCBI Taxonomy" id="765888"/>
    <lineage>
        <taxon>Bacteria</taxon>
        <taxon>Pseudomonadati</taxon>
        <taxon>Pseudomonadota</taxon>
        <taxon>Alphaproteobacteria</taxon>
        <taxon>Rhodospirillales</taxon>
        <taxon>Azospirillaceae</taxon>
        <taxon>Nitrospirillum</taxon>
    </lineage>
</organism>
<dbReference type="InterPro" id="IPR040198">
    <property type="entry name" value="Fido_containing"/>
</dbReference>
<comment type="caution">
    <text evidence="4">The sequence shown here is derived from an EMBL/GenBank/DDBJ whole genome shotgun (WGS) entry which is preliminary data.</text>
</comment>
<dbReference type="Pfam" id="PF02661">
    <property type="entry name" value="Fic"/>
    <property type="match status" value="1"/>
</dbReference>
<dbReference type="Gene3D" id="1.10.3290.10">
    <property type="entry name" value="Fido-like domain"/>
    <property type="match status" value="1"/>
</dbReference>
<name>A0A7X0AU06_9PROT</name>
<keyword evidence="2" id="KW-0547">Nucleotide-binding</keyword>
<accession>A0A7X0AU06</accession>
<dbReference type="SUPFAM" id="SSF140931">
    <property type="entry name" value="Fic-like"/>
    <property type="match status" value="1"/>
</dbReference>
<dbReference type="GO" id="GO:0005524">
    <property type="term" value="F:ATP binding"/>
    <property type="evidence" value="ECO:0007669"/>
    <property type="project" value="UniProtKB-KW"/>
</dbReference>
<dbReference type="PANTHER" id="PTHR13504:SF38">
    <property type="entry name" value="FIDO DOMAIN-CONTAINING PROTEIN"/>
    <property type="match status" value="1"/>
</dbReference>
<sequence length="223" mass="24555">MRLDDAALFISGDPFAGVPEGRIPRAPIAPSDAWRLSDPMEEARAAAAYAVLSGALDRPLTLDDLAAAHAALDVALPEEARAYMRPGLLRVVATTMRREGEGQVYAPPPPDAARDLLRQLLDYVEGVRRAGPIDLIQCALVYYQFVAIHPFHDGNGRLSRALARLLLERHHAGAGALDLTALVRVNRAYHDYRIVAVHRSGRWAEWAHFFCQMLIRRCAAPHG</sequence>
<dbReference type="RefSeq" id="WP_184797384.1">
    <property type="nucleotide sequence ID" value="NZ_JACIIZ010000002.1"/>
</dbReference>
<dbReference type="PANTHER" id="PTHR13504">
    <property type="entry name" value="FIDO DOMAIN-CONTAINING PROTEIN DDB_G0283145"/>
    <property type="match status" value="1"/>
</dbReference>
<dbReference type="InterPro" id="IPR036597">
    <property type="entry name" value="Fido-like_dom_sf"/>
</dbReference>
<gene>
    <name evidence="4" type="ORF">FHS74_000628</name>
</gene>
<dbReference type="EMBL" id="JACIIZ010000002">
    <property type="protein sequence ID" value="MBB6250087.1"/>
    <property type="molecule type" value="Genomic_DNA"/>
</dbReference>
<feature type="active site" evidence="1">
    <location>
        <position position="149"/>
    </location>
</feature>
<feature type="domain" description="Fido" evidence="3">
    <location>
        <begin position="60"/>
        <end position="212"/>
    </location>
</feature>
<feature type="binding site" evidence="2">
    <location>
        <begin position="153"/>
        <end position="160"/>
    </location>
    <ligand>
        <name>ATP</name>
        <dbReference type="ChEBI" id="CHEBI:30616"/>
    </ligand>
</feature>
<evidence type="ECO:0000256" key="2">
    <source>
        <dbReference type="PIRSR" id="PIRSR640198-2"/>
    </source>
</evidence>